<dbReference type="GO" id="GO:0005737">
    <property type="term" value="C:cytoplasm"/>
    <property type="evidence" value="ECO:0007669"/>
    <property type="project" value="TreeGrafter"/>
</dbReference>
<evidence type="ECO:0000313" key="2">
    <source>
        <dbReference type="Proteomes" id="UP001152798"/>
    </source>
</evidence>
<gene>
    <name evidence="1" type="ORF">NEZAVI_LOCUS15516</name>
</gene>
<dbReference type="PANTHER" id="PTHR19288">
    <property type="entry name" value="4-NITROPHENYLPHOSPHATASE-RELATED"/>
    <property type="match status" value="1"/>
</dbReference>
<dbReference type="AlphaFoldDB" id="A0A9P0MXY9"/>
<dbReference type="GO" id="GO:0016791">
    <property type="term" value="F:phosphatase activity"/>
    <property type="evidence" value="ECO:0007669"/>
    <property type="project" value="TreeGrafter"/>
</dbReference>
<evidence type="ECO:0000313" key="1">
    <source>
        <dbReference type="EMBL" id="CAH1407892.1"/>
    </source>
</evidence>
<dbReference type="EMBL" id="OV725083">
    <property type="protein sequence ID" value="CAH1407892.1"/>
    <property type="molecule type" value="Genomic_DNA"/>
</dbReference>
<dbReference type="PANTHER" id="PTHR19288:SF4">
    <property type="entry name" value="RE04130P-RELATED"/>
    <property type="match status" value="1"/>
</dbReference>
<dbReference type="Pfam" id="PF13344">
    <property type="entry name" value="Hydrolase_6"/>
    <property type="match status" value="1"/>
</dbReference>
<dbReference type="InterPro" id="IPR036412">
    <property type="entry name" value="HAD-like_sf"/>
</dbReference>
<dbReference type="PIRSF" id="PIRSF000915">
    <property type="entry name" value="PGP-type_phosphatase"/>
    <property type="match status" value="1"/>
</dbReference>
<name>A0A9P0MXY9_NEZVI</name>
<dbReference type="Pfam" id="PF13242">
    <property type="entry name" value="Hydrolase_like"/>
    <property type="match status" value="1"/>
</dbReference>
<accession>A0A9P0MXY9</accession>
<dbReference type="InterPro" id="IPR023214">
    <property type="entry name" value="HAD_sf"/>
</dbReference>
<dbReference type="OrthoDB" id="6606107at2759"/>
<dbReference type="SUPFAM" id="SSF56784">
    <property type="entry name" value="HAD-like"/>
    <property type="match status" value="1"/>
</dbReference>
<reference evidence="1" key="1">
    <citation type="submission" date="2022-01" db="EMBL/GenBank/DDBJ databases">
        <authorList>
            <person name="King R."/>
        </authorList>
    </citation>
    <scope>NUCLEOTIDE SEQUENCE</scope>
</reference>
<protein>
    <recommendedName>
        <fullName evidence="3">Phosphoglycolate phosphatase</fullName>
    </recommendedName>
</protein>
<dbReference type="Gene3D" id="3.40.50.1000">
    <property type="entry name" value="HAD superfamily/HAD-like"/>
    <property type="match status" value="2"/>
</dbReference>
<dbReference type="Proteomes" id="UP001152798">
    <property type="component" value="Chromosome 7"/>
</dbReference>
<organism evidence="1 2">
    <name type="scientific">Nezara viridula</name>
    <name type="common">Southern green stink bug</name>
    <name type="synonym">Cimex viridulus</name>
    <dbReference type="NCBI Taxonomy" id="85310"/>
    <lineage>
        <taxon>Eukaryota</taxon>
        <taxon>Metazoa</taxon>
        <taxon>Ecdysozoa</taxon>
        <taxon>Arthropoda</taxon>
        <taxon>Hexapoda</taxon>
        <taxon>Insecta</taxon>
        <taxon>Pterygota</taxon>
        <taxon>Neoptera</taxon>
        <taxon>Paraneoptera</taxon>
        <taxon>Hemiptera</taxon>
        <taxon>Heteroptera</taxon>
        <taxon>Panheteroptera</taxon>
        <taxon>Pentatomomorpha</taxon>
        <taxon>Pentatomoidea</taxon>
        <taxon>Pentatomidae</taxon>
        <taxon>Pentatominae</taxon>
        <taxon>Nezara</taxon>
    </lineage>
</organism>
<dbReference type="InterPro" id="IPR006357">
    <property type="entry name" value="HAD-SF_hydro_IIA"/>
</dbReference>
<evidence type="ECO:0008006" key="3">
    <source>
        <dbReference type="Google" id="ProtNLM"/>
    </source>
</evidence>
<proteinExistence type="predicted"/>
<sequence length="348" mass="38432">MDTLFVLTGNCTLKTVESAKEKKLVTTVRATLACCHKPVSIRRVQFVLLVTRYVKFSNSSMTRKMIDFSKLSEDGLREFKNRYDAYIFDMDETLIQQNGSPIEGVEEALNEIAENGKSIMVFTDNCLAVLKDVAERLNGLFPVIKKENIMNAGHLVVRYLKEINFKKKVYVIGSENGIIADLKDSGFDVLYENQVRVGAVVIGSDLNFNYLKMFNATNYLADPEVLLIQTHVPVVVAYNPIIPGVGAIIASLKAVSGRKDSTATGKGSDYCSKYLKSFGFPAERCLFVGDGISNDVVAGNRTGMDTMLVLTGASSLENVEKARAENLHEQIPTYYANSVADLIKAFKT</sequence>
<keyword evidence="2" id="KW-1185">Reference proteome</keyword>